<gene>
    <name evidence="3" type="ORF">EFBL_0233</name>
</gene>
<dbReference type="Pfam" id="PF06725">
    <property type="entry name" value="3D"/>
    <property type="match status" value="1"/>
</dbReference>
<comment type="caution">
    <text evidence="3">The sequence shown here is derived from an EMBL/GenBank/DDBJ whole genome shotgun (WGS) entry which is preliminary data.</text>
</comment>
<dbReference type="RefSeq" id="WP_207907589.1">
    <property type="nucleotide sequence ID" value="NZ_BDUF01000004.1"/>
</dbReference>
<evidence type="ECO:0000313" key="4">
    <source>
        <dbReference type="Proteomes" id="UP000217785"/>
    </source>
</evidence>
<sequence length="68" mass="7469">MDPNVIPLGTRVWVSGYKHLNLPANGFMAVAEDIGGAIRGNRIDIFINADAQSVRNFGFQNVQVKILK</sequence>
<evidence type="ECO:0000259" key="2">
    <source>
        <dbReference type="Pfam" id="PF06725"/>
    </source>
</evidence>
<dbReference type="GO" id="GO:0009254">
    <property type="term" value="P:peptidoglycan turnover"/>
    <property type="evidence" value="ECO:0007669"/>
    <property type="project" value="InterPro"/>
</dbReference>
<organism evidence="3 4">
    <name type="scientific">Effusibacillus lacus</name>
    <dbReference type="NCBI Taxonomy" id="1348429"/>
    <lineage>
        <taxon>Bacteria</taxon>
        <taxon>Bacillati</taxon>
        <taxon>Bacillota</taxon>
        <taxon>Bacilli</taxon>
        <taxon>Bacillales</taxon>
        <taxon>Alicyclobacillaceae</taxon>
        <taxon>Effusibacillus</taxon>
    </lineage>
</organism>
<dbReference type="EMBL" id="BDUF01000004">
    <property type="protein sequence ID" value="GAX88621.1"/>
    <property type="molecule type" value="Genomic_DNA"/>
</dbReference>
<protein>
    <recommendedName>
        <fullName evidence="2">3D domain-containing protein</fullName>
    </recommendedName>
</protein>
<keyword evidence="1" id="KW-0732">Signal</keyword>
<dbReference type="AlphaFoldDB" id="A0A292YIC6"/>
<dbReference type="GO" id="GO:0019867">
    <property type="term" value="C:outer membrane"/>
    <property type="evidence" value="ECO:0007669"/>
    <property type="project" value="InterPro"/>
</dbReference>
<name>A0A292YIC6_9BACL</name>
<dbReference type="PANTHER" id="PTHR39160:SF4">
    <property type="entry name" value="RESUSCITATION-PROMOTING FACTOR RPFB"/>
    <property type="match status" value="1"/>
</dbReference>
<dbReference type="Proteomes" id="UP000217785">
    <property type="component" value="Unassembled WGS sequence"/>
</dbReference>
<keyword evidence="4" id="KW-1185">Reference proteome</keyword>
<dbReference type="PANTHER" id="PTHR39160">
    <property type="entry name" value="CELL WALL-BINDING PROTEIN YOCH"/>
    <property type="match status" value="1"/>
</dbReference>
<accession>A0A292YIC6</accession>
<dbReference type="InterPro" id="IPR051933">
    <property type="entry name" value="Resuscitation_pf_RpfB"/>
</dbReference>
<evidence type="ECO:0000256" key="1">
    <source>
        <dbReference type="ARBA" id="ARBA00022729"/>
    </source>
</evidence>
<feature type="domain" description="3D" evidence="2">
    <location>
        <begin position="1"/>
        <end position="67"/>
    </location>
</feature>
<dbReference type="SUPFAM" id="SSF50685">
    <property type="entry name" value="Barwin-like endoglucanases"/>
    <property type="match status" value="1"/>
</dbReference>
<proteinExistence type="predicted"/>
<dbReference type="InterPro" id="IPR036908">
    <property type="entry name" value="RlpA-like_sf"/>
</dbReference>
<dbReference type="InterPro" id="IPR010611">
    <property type="entry name" value="3D_dom"/>
</dbReference>
<reference evidence="4" key="1">
    <citation type="submission" date="2017-07" db="EMBL/GenBank/DDBJ databases">
        <title>Draft genome sequence of Effusibacillus lacus strain skLN1.</title>
        <authorList>
            <person name="Watanabe M."/>
            <person name="Kojima H."/>
            <person name="Fukui M."/>
        </authorList>
    </citation>
    <scope>NUCLEOTIDE SEQUENCE [LARGE SCALE GENOMIC DNA]</scope>
    <source>
        <strain evidence="4">skLN1</strain>
    </source>
</reference>
<dbReference type="Gene3D" id="2.40.40.10">
    <property type="entry name" value="RlpA-like domain"/>
    <property type="match status" value="1"/>
</dbReference>
<evidence type="ECO:0000313" key="3">
    <source>
        <dbReference type="EMBL" id="GAX88621.1"/>
    </source>
</evidence>
<dbReference type="CDD" id="cd14667">
    <property type="entry name" value="3D_containing_proteins"/>
    <property type="match status" value="1"/>
</dbReference>
<dbReference type="InterPro" id="IPR059180">
    <property type="entry name" value="3D_YorM"/>
</dbReference>
<dbReference type="GO" id="GO:0004553">
    <property type="term" value="F:hydrolase activity, hydrolyzing O-glycosyl compounds"/>
    <property type="evidence" value="ECO:0007669"/>
    <property type="project" value="InterPro"/>
</dbReference>